<dbReference type="Proteomes" id="UP000811844">
    <property type="component" value="Unassembled WGS sequence"/>
</dbReference>
<sequence length="99" mass="10632">MFITPLPPSSINFPSMVIKKYPLDSKPSTFAATDIKSLLIPTFKPRKTAPRSTLPISASQQASKSASQQVSKSASQQVSKSASQQVSKSASQQVSKSKY</sequence>
<organism evidence="2 3">
    <name type="scientific">Shewanella intestini</name>
    <dbReference type="NCBI Taxonomy" id="2017544"/>
    <lineage>
        <taxon>Bacteria</taxon>
        <taxon>Pseudomonadati</taxon>
        <taxon>Pseudomonadota</taxon>
        <taxon>Gammaproteobacteria</taxon>
        <taxon>Alteromonadales</taxon>
        <taxon>Shewanellaceae</taxon>
        <taxon>Shewanella</taxon>
    </lineage>
</organism>
<proteinExistence type="predicted"/>
<reference evidence="2 3" key="1">
    <citation type="submission" date="2020-02" db="EMBL/GenBank/DDBJ databases">
        <title>Shewanella WXL01 sp. nov., a marine bacterium isolated from green algae in Luhuitou Fringing Reef (Northern South China Sea).</title>
        <authorList>
            <person name="Wang X."/>
        </authorList>
    </citation>
    <scope>NUCLEOTIDE SEQUENCE [LARGE SCALE GENOMIC DNA]</scope>
    <source>
        <strain evidence="2 3">MCCC 1A01895</strain>
    </source>
</reference>
<name>A0ABS5I4J2_9GAMM</name>
<comment type="caution">
    <text evidence="2">The sequence shown here is derived from an EMBL/GenBank/DDBJ whole genome shotgun (WGS) entry which is preliminary data.</text>
</comment>
<gene>
    <name evidence="2" type="ORF">G3R48_12250</name>
</gene>
<dbReference type="RefSeq" id="WP_212593339.1">
    <property type="nucleotide sequence ID" value="NZ_JAAIKR010000012.1"/>
</dbReference>
<feature type="region of interest" description="Disordered" evidence="1">
    <location>
        <begin position="44"/>
        <end position="99"/>
    </location>
</feature>
<feature type="compositionally biased region" description="Low complexity" evidence="1">
    <location>
        <begin position="57"/>
        <end position="99"/>
    </location>
</feature>
<keyword evidence="3" id="KW-1185">Reference proteome</keyword>
<evidence type="ECO:0000313" key="3">
    <source>
        <dbReference type="Proteomes" id="UP000811844"/>
    </source>
</evidence>
<protein>
    <submittedName>
        <fullName evidence="2">Uncharacterized protein</fullName>
    </submittedName>
</protein>
<evidence type="ECO:0000313" key="2">
    <source>
        <dbReference type="EMBL" id="MBR9728748.1"/>
    </source>
</evidence>
<dbReference type="EMBL" id="JAAIKR010000012">
    <property type="protein sequence ID" value="MBR9728748.1"/>
    <property type="molecule type" value="Genomic_DNA"/>
</dbReference>
<evidence type="ECO:0000256" key="1">
    <source>
        <dbReference type="SAM" id="MobiDB-lite"/>
    </source>
</evidence>
<accession>A0ABS5I4J2</accession>